<dbReference type="GO" id="GO:0003700">
    <property type="term" value="F:DNA-binding transcription factor activity"/>
    <property type="evidence" value="ECO:0007669"/>
    <property type="project" value="TreeGrafter"/>
</dbReference>
<name>A0A3D4T340_9CORY</name>
<dbReference type="Proteomes" id="UP000261739">
    <property type="component" value="Unassembled WGS sequence"/>
</dbReference>
<dbReference type="Gene3D" id="1.10.357.10">
    <property type="entry name" value="Tetracycline Repressor, domain 2"/>
    <property type="match status" value="1"/>
</dbReference>
<sequence>MVSQDTGVPDAGRPVHTIGSIGSPGRVAASVVSVPQSQSPPARGRILDAAVTYVSEHPGEDMPLRAVCSAAGVQLPTLYHYFGSKRGLLDEVEKIGFQRFMAAKRQVQTSGNFLTDMQRGWDRHIEFAMENPGLYLLMYGQLQPGSINAGRREPEEYTLGQCRKAGQEGILVVSPELAAAHIMCTCIGAALRFIVYGEVDAVLSREILDATLDTVTGSDHRAESPRVTTAARELLLALAEEDVDLAGPELNLLQHWLQRM</sequence>
<reference evidence="7 8" key="1">
    <citation type="journal article" date="2018" name="Nat. Biotechnol.">
        <title>A standardized bacterial taxonomy based on genome phylogeny substantially revises the tree of life.</title>
        <authorList>
            <person name="Parks D.H."/>
            <person name="Chuvochina M."/>
            <person name="Waite D.W."/>
            <person name="Rinke C."/>
            <person name="Skarshewski A."/>
            <person name="Chaumeil P.A."/>
            <person name="Hugenholtz P."/>
        </authorList>
    </citation>
    <scope>NUCLEOTIDE SEQUENCE [LARGE SCALE GENOMIC DNA]</scope>
    <source>
        <strain evidence="7">UBA11247</strain>
    </source>
</reference>
<dbReference type="InterPro" id="IPR001647">
    <property type="entry name" value="HTH_TetR"/>
</dbReference>
<dbReference type="EMBL" id="DQID01000325">
    <property type="protein sequence ID" value="HCT15631.1"/>
    <property type="molecule type" value="Genomic_DNA"/>
</dbReference>
<feature type="domain" description="HTH tetR-type" evidence="6">
    <location>
        <begin position="40"/>
        <end position="100"/>
    </location>
</feature>
<evidence type="ECO:0000256" key="5">
    <source>
        <dbReference type="SAM" id="MobiDB-lite"/>
    </source>
</evidence>
<keyword evidence="3" id="KW-0804">Transcription</keyword>
<accession>A0A3D4T340</accession>
<evidence type="ECO:0000256" key="1">
    <source>
        <dbReference type="ARBA" id="ARBA00023015"/>
    </source>
</evidence>
<evidence type="ECO:0000313" key="8">
    <source>
        <dbReference type="Proteomes" id="UP000261739"/>
    </source>
</evidence>
<keyword evidence="2 4" id="KW-0238">DNA-binding</keyword>
<dbReference type="SUPFAM" id="SSF46689">
    <property type="entry name" value="Homeodomain-like"/>
    <property type="match status" value="1"/>
</dbReference>
<feature type="region of interest" description="Disordered" evidence="5">
    <location>
        <begin position="1"/>
        <end position="22"/>
    </location>
</feature>
<dbReference type="AlphaFoldDB" id="A0A3D4T340"/>
<evidence type="ECO:0000313" key="7">
    <source>
        <dbReference type="EMBL" id="HCT15631.1"/>
    </source>
</evidence>
<feature type="DNA-binding region" description="H-T-H motif" evidence="4">
    <location>
        <begin position="63"/>
        <end position="82"/>
    </location>
</feature>
<dbReference type="PROSITE" id="PS50977">
    <property type="entry name" value="HTH_TETR_2"/>
    <property type="match status" value="1"/>
</dbReference>
<evidence type="ECO:0000259" key="6">
    <source>
        <dbReference type="PROSITE" id="PS50977"/>
    </source>
</evidence>
<dbReference type="PANTHER" id="PTHR30055:SF234">
    <property type="entry name" value="HTH-TYPE TRANSCRIPTIONAL REGULATOR BETI"/>
    <property type="match status" value="1"/>
</dbReference>
<evidence type="ECO:0000256" key="3">
    <source>
        <dbReference type="ARBA" id="ARBA00023163"/>
    </source>
</evidence>
<gene>
    <name evidence="7" type="ORF">DIW82_12835</name>
</gene>
<evidence type="ECO:0000256" key="2">
    <source>
        <dbReference type="ARBA" id="ARBA00023125"/>
    </source>
</evidence>
<comment type="caution">
    <text evidence="7">The sequence shown here is derived from an EMBL/GenBank/DDBJ whole genome shotgun (WGS) entry which is preliminary data.</text>
</comment>
<dbReference type="InterPro" id="IPR009057">
    <property type="entry name" value="Homeodomain-like_sf"/>
</dbReference>
<organism evidence="7 8">
    <name type="scientific">Corynebacterium nuruki</name>
    <dbReference type="NCBI Taxonomy" id="1032851"/>
    <lineage>
        <taxon>Bacteria</taxon>
        <taxon>Bacillati</taxon>
        <taxon>Actinomycetota</taxon>
        <taxon>Actinomycetes</taxon>
        <taxon>Mycobacteriales</taxon>
        <taxon>Corynebacteriaceae</taxon>
        <taxon>Corynebacterium</taxon>
    </lineage>
</organism>
<protein>
    <submittedName>
        <fullName evidence="7">TetR/AcrR family transcriptional regulator</fullName>
    </submittedName>
</protein>
<dbReference type="PRINTS" id="PR00455">
    <property type="entry name" value="HTHTETR"/>
</dbReference>
<dbReference type="PANTHER" id="PTHR30055">
    <property type="entry name" value="HTH-TYPE TRANSCRIPTIONAL REGULATOR RUTR"/>
    <property type="match status" value="1"/>
</dbReference>
<dbReference type="InterPro" id="IPR050109">
    <property type="entry name" value="HTH-type_TetR-like_transc_reg"/>
</dbReference>
<dbReference type="STRING" id="863239.GCA_000213935_00934"/>
<keyword evidence="1" id="KW-0805">Transcription regulation</keyword>
<proteinExistence type="predicted"/>
<evidence type="ECO:0000256" key="4">
    <source>
        <dbReference type="PROSITE-ProRule" id="PRU00335"/>
    </source>
</evidence>
<dbReference type="Pfam" id="PF00440">
    <property type="entry name" value="TetR_N"/>
    <property type="match status" value="1"/>
</dbReference>
<dbReference type="GO" id="GO:0000976">
    <property type="term" value="F:transcription cis-regulatory region binding"/>
    <property type="evidence" value="ECO:0007669"/>
    <property type="project" value="TreeGrafter"/>
</dbReference>